<sequence length="53" mass="6480">MGQVLNFYSLNEDSKKSEKYRMKFERYHRLVIVRNELDSMTLFITQFCLSLKK</sequence>
<dbReference type="Proteomes" id="UP000058857">
    <property type="component" value="Chromosome 1"/>
</dbReference>
<dbReference type="EMBL" id="CP012029">
    <property type="protein sequence ID" value="ALO24797.1"/>
    <property type="molecule type" value="Genomic_DNA"/>
</dbReference>
<reference evidence="1 2" key="1">
    <citation type="journal article" date="2015" name="PLoS Negl. Trop. Dis.">
        <title>Distribution of Plasmids in Distinct Leptospira Pathogenic Species.</title>
        <authorList>
            <person name="Wang Y."/>
            <person name="Zhuang X."/>
            <person name="Zhong Y."/>
            <person name="Zhang C."/>
            <person name="Zhang Y."/>
            <person name="Zeng L."/>
            <person name="Zhu Y."/>
            <person name="He P."/>
            <person name="Dong K."/>
            <person name="Pal U."/>
            <person name="Guo X."/>
            <person name="Qin J."/>
        </authorList>
    </citation>
    <scope>NUCLEOTIDE SEQUENCE [LARGE SCALE GENOMIC DNA]</scope>
    <source>
        <strain evidence="1 2">56604</strain>
    </source>
</reference>
<proteinExistence type="predicted"/>
<organism evidence="1">
    <name type="scientific">Leptospira borgpetersenii serovar Ballum</name>
    <dbReference type="NCBI Taxonomy" id="280505"/>
    <lineage>
        <taxon>Bacteria</taxon>
        <taxon>Pseudomonadati</taxon>
        <taxon>Spirochaetota</taxon>
        <taxon>Spirochaetia</taxon>
        <taxon>Leptospirales</taxon>
        <taxon>Leptospiraceae</taxon>
        <taxon>Leptospira</taxon>
    </lineage>
</organism>
<gene>
    <name evidence="1" type="ORF">LBBP_00442</name>
</gene>
<protein>
    <submittedName>
        <fullName evidence="1">Uncharacterized protein</fullName>
    </submittedName>
</protein>
<dbReference type="PATRIC" id="fig|280505.15.peg.435"/>
<accession>A0A0S2IMV3</accession>
<name>A0A0S2IMV3_LEPBO</name>
<evidence type="ECO:0000313" key="2">
    <source>
        <dbReference type="Proteomes" id="UP000058857"/>
    </source>
</evidence>
<dbReference type="AlphaFoldDB" id="A0A0S2IMV3"/>
<evidence type="ECO:0000313" key="1">
    <source>
        <dbReference type="EMBL" id="ALO24797.1"/>
    </source>
</evidence>